<feature type="transmembrane region" description="Helical" evidence="8">
    <location>
        <begin position="6"/>
        <end position="27"/>
    </location>
</feature>
<dbReference type="Proteomes" id="UP001299220">
    <property type="component" value="Unassembled WGS sequence"/>
</dbReference>
<feature type="transmembrane region" description="Helical" evidence="8">
    <location>
        <begin position="58"/>
        <end position="77"/>
    </location>
</feature>
<dbReference type="RefSeq" id="WP_235323292.1">
    <property type="nucleotide sequence ID" value="NZ_JAFBIT010000002.1"/>
</dbReference>
<reference evidence="10 11" key="1">
    <citation type="submission" date="2020-12" db="EMBL/GenBank/DDBJ databases">
        <title>Whole genome sequences of gut porcine anaerobes.</title>
        <authorList>
            <person name="Kubasova T."/>
            <person name="Jahodarova E."/>
            <person name="Rychlik I."/>
        </authorList>
    </citation>
    <scope>NUCLEOTIDE SEQUENCE [LARGE SCALE GENOMIC DNA]</scope>
    <source>
        <strain evidence="10 11">An867</strain>
    </source>
</reference>
<sequence>MTLSVLLDWTIQTVIAFVATIAFSIIFHSPKNQYIFAGFTGAFGWLIYIVHMHFWSDAVFASFFAALGLTYMSRIFSFARKAPVTIFLISGIFPIVPGAGIYYTGYHIFMNENAQALSVGMETIKIAIAIALGIGIVVSLPRFFFTLRKAEKKGRTS</sequence>
<feature type="transmembrane region" description="Helical" evidence="8">
    <location>
        <begin position="84"/>
        <end position="104"/>
    </location>
</feature>
<organism evidence="10 11">
    <name type="scientific">Anaeromassilibacillus senegalensis</name>
    <dbReference type="NCBI Taxonomy" id="1673717"/>
    <lineage>
        <taxon>Bacteria</taxon>
        <taxon>Bacillati</taxon>
        <taxon>Bacillota</taxon>
        <taxon>Clostridia</taxon>
        <taxon>Eubacteriales</taxon>
        <taxon>Acutalibacteraceae</taxon>
        <taxon>Anaeromassilibacillus</taxon>
    </lineage>
</organism>
<dbReference type="EMBL" id="JAFBIT010000002">
    <property type="protein sequence ID" value="MCF2652229.1"/>
    <property type="molecule type" value="Genomic_DNA"/>
</dbReference>
<evidence type="ECO:0000313" key="11">
    <source>
        <dbReference type="Proteomes" id="UP001299220"/>
    </source>
</evidence>
<dbReference type="InterPro" id="IPR050539">
    <property type="entry name" value="ThrE_Dicarb/AminoAcid_Exp"/>
</dbReference>
<evidence type="ECO:0000256" key="2">
    <source>
        <dbReference type="ARBA" id="ARBA00022475"/>
    </source>
</evidence>
<dbReference type="PANTHER" id="PTHR34390:SF1">
    <property type="entry name" value="SUCCINATE TRANSPORTER SUBUNIT YJJB-RELATED"/>
    <property type="match status" value="1"/>
</dbReference>
<gene>
    <name evidence="10" type="ORF">JQM67_06410</name>
</gene>
<feature type="transmembrane region" description="Helical" evidence="8">
    <location>
        <begin position="34"/>
        <end position="52"/>
    </location>
</feature>
<dbReference type="Pfam" id="PF12821">
    <property type="entry name" value="ThrE_2"/>
    <property type="match status" value="1"/>
</dbReference>
<comment type="subcellular location">
    <subcellularLocation>
        <location evidence="1">Cell membrane</location>
        <topology evidence="1">Multi-pass membrane protein</topology>
    </subcellularLocation>
</comment>
<evidence type="ECO:0000256" key="8">
    <source>
        <dbReference type="SAM" id="Phobius"/>
    </source>
</evidence>
<keyword evidence="5 8" id="KW-1133">Transmembrane helix</keyword>
<comment type="similarity">
    <text evidence="7">Belongs to the ThrE exporter (TC 2.A.79) family.</text>
</comment>
<evidence type="ECO:0000259" key="9">
    <source>
        <dbReference type="Pfam" id="PF12821"/>
    </source>
</evidence>
<proteinExistence type="inferred from homology"/>
<comment type="caution">
    <text evidence="10">The sequence shown here is derived from an EMBL/GenBank/DDBJ whole genome shotgun (WGS) entry which is preliminary data.</text>
</comment>
<keyword evidence="11" id="KW-1185">Reference proteome</keyword>
<keyword evidence="2" id="KW-1003">Cell membrane</keyword>
<feature type="domain" description="Threonine/Serine exporter ThrE" evidence="9">
    <location>
        <begin position="12"/>
        <end position="138"/>
    </location>
</feature>
<dbReference type="PANTHER" id="PTHR34390">
    <property type="entry name" value="UPF0442 PROTEIN YJJB-RELATED"/>
    <property type="match status" value="1"/>
</dbReference>
<keyword evidence="4 8" id="KW-0812">Transmembrane</keyword>
<evidence type="ECO:0000256" key="5">
    <source>
        <dbReference type="ARBA" id="ARBA00022989"/>
    </source>
</evidence>
<evidence type="ECO:0000256" key="3">
    <source>
        <dbReference type="ARBA" id="ARBA00022519"/>
    </source>
</evidence>
<evidence type="ECO:0000256" key="6">
    <source>
        <dbReference type="ARBA" id="ARBA00023136"/>
    </source>
</evidence>
<evidence type="ECO:0000256" key="7">
    <source>
        <dbReference type="ARBA" id="ARBA00034125"/>
    </source>
</evidence>
<evidence type="ECO:0000256" key="1">
    <source>
        <dbReference type="ARBA" id="ARBA00004651"/>
    </source>
</evidence>
<protein>
    <submittedName>
        <fullName evidence="10">Threonine/serine exporter family protein</fullName>
    </submittedName>
</protein>
<keyword evidence="3" id="KW-0997">Cell inner membrane</keyword>
<evidence type="ECO:0000313" key="10">
    <source>
        <dbReference type="EMBL" id="MCF2652229.1"/>
    </source>
</evidence>
<name>A0ABS9CMF7_9FIRM</name>
<accession>A0ABS9CMF7</accession>
<evidence type="ECO:0000256" key="4">
    <source>
        <dbReference type="ARBA" id="ARBA00022692"/>
    </source>
</evidence>
<dbReference type="InterPro" id="IPR024528">
    <property type="entry name" value="ThrE_2"/>
</dbReference>
<keyword evidence="6 8" id="KW-0472">Membrane</keyword>
<feature type="transmembrane region" description="Helical" evidence="8">
    <location>
        <begin position="124"/>
        <end position="145"/>
    </location>
</feature>